<dbReference type="RefSeq" id="WP_037591634.1">
    <property type="nucleotide sequence ID" value="NZ_CTRP01000014.1"/>
</dbReference>
<dbReference type="SUPFAM" id="SSF53649">
    <property type="entry name" value="Alkaline phosphatase-like"/>
    <property type="match status" value="1"/>
</dbReference>
<evidence type="ECO:0008006" key="3">
    <source>
        <dbReference type="Google" id="ProtNLM"/>
    </source>
</evidence>
<dbReference type="Proteomes" id="UP000049855">
    <property type="component" value="Unassembled WGS sequence"/>
</dbReference>
<accession>A0A0U1L297</accession>
<evidence type="ECO:0000313" key="2">
    <source>
        <dbReference type="Proteomes" id="UP000049855"/>
    </source>
</evidence>
<dbReference type="PANTHER" id="PTHR10151:SF120">
    <property type="entry name" value="BIS(5'-ADENOSYL)-TRIPHOSPHATASE"/>
    <property type="match status" value="1"/>
</dbReference>
<dbReference type="AlphaFoldDB" id="A0A0U1L297"/>
<dbReference type="EMBL" id="CTRP01000014">
    <property type="protein sequence ID" value="CQR73781.1"/>
    <property type="molecule type" value="Genomic_DNA"/>
</dbReference>
<keyword evidence="2" id="KW-1185">Reference proteome</keyword>
<gene>
    <name evidence="1" type="ORF">SpAn4DRAFT_0243</name>
</gene>
<dbReference type="PANTHER" id="PTHR10151">
    <property type="entry name" value="ECTONUCLEOTIDE PYROPHOSPHATASE/PHOSPHODIESTERASE"/>
    <property type="match status" value="1"/>
</dbReference>
<dbReference type="Gene3D" id="3.40.720.10">
    <property type="entry name" value="Alkaline Phosphatase, subunit A"/>
    <property type="match status" value="1"/>
</dbReference>
<protein>
    <recommendedName>
        <fullName evidence="3">Alkaline phosphatase family protein</fullName>
    </recommendedName>
</protein>
<dbReference type="InterPro" id="IPR002591">
    <property type="entry name" value="Phosphodiest/P_Trfase"/>
</dbReference>
<dbReference type="InterPro" id="IPR017850">
    <property type="entry name" value="Alkaline_phosphatase_core_sf"/>
</dbReference>
<organism evidence="1 2">
    <name type="scientific">Sporomusa ovata</name>
    <dbReference type="NCBI Taxonomy" id="2378"/>
    <lineage>
        <taxon>Bacteria</taxon>
        <taxon>Bacillati</taxon>
        <taxon>Bacillota</taxon>
        <taxon>Negativicutes</taxon>
        <taxon>Selenomonadales</taxon>
        <taxon>Sporomusaceae</taxon>
        <taxon>Sporomusa</taxon>
    </lineage>
</organism>
<evidence type="ECO:0000313" key="1">
    <source>
        <dbReference type="EMBL" id="CQR73781.1"/>
    </source>
</evidence>
<sequence>MSNLERLVVFNVVGLTPAHIADKSLTLNINRMAEAGAVSVVKPQFPAVTGSIQATYLTGCEPCRHGIIGNGVYDRQRSTVTMWEQTGARLEGKTIWQTLKNYDPKSTTAILFWQFIKYASADIVLTPSPIHNEKGITTWCFSSPSNWYETMVGKIGEFPLHHFWGPLASIKSSEWIMKATLETIKTYDPNLTLVYLPNLDYNAQRFGPNSEEARQSVKEIDTLIGQFIDEIVEGRIKTDTNVLILSEYAIQKVSRAVHINKVLRDKGFLQVALIDGKEYIDFFHSQAFAVADHQLAHVYCKENCIKEVKITLRQVAGISEVLGEVGKKAYRIDHENSGELVAIAEKDAWFTYYWWKSDEQAPGFVRGVDIHRKPGYDPCELFIDPVTRSIPLKPKLIMGSHGRPAEGSQDLVSLVAYGPQANIIGKQGIWETRDIHSLLLEILGYPK</sequence>
<dbReference type="Pfam" id="PF01663">
    <property type="entry name" value="Phosphodiest"/>
    <property type="match status" value="1"/>
</dbReference>
<name>A0A0U1L297_9FIRM</name>
<dbReference type="CDD" id="cd16018">
    <property type="entry name" value="Enpp"/>
    <property type="match status" value="1"/>
</dbReference>
<reference evidence="2" key="1">
    <citation type="submission" date="2015-03" db="EMBL/GenBank/DDBJ databases">
        <authorList>
            <person name="Nijsse Bart"/>
        </authorList>
    </citation>
    <scope>NUCLEOTIDE SEQUENCE [LARGE SCALE GENOMIC DNA]</scope>
</reference>
<dbReference type="GO" id="GO:0016787">
    <property type="term" value="F:hydrolase activity"/>
    <property type="evidence" value="ECO:0007669"/>
    <property type="project" value="UniProtKB-ARBA"/>
</dbReference>
<proteinExistence type="predicted"/>